<accession>A0A8J5M180</accession>
<dbReference type="EMBL" id="JAENGY010002710">
    <property type="protein sequence ID" value="KAG6943428.1"/>
    <property type="molecule type" value="Genomic_DNA"/>
</dbReference>
<dbReference type="AlphaFoldDB" id="A0A8J5M180"/>
<keyword evidence="2" id="KW-1185">Reference proteome</keyword>
<sequence length="143" mass="16434">MRELQLELGAENLDECTCLIYTIRKEWSDWRYIDSTIECLGEVSEIIPNRLADQYRVPPHVESLDNVLLSPRDVRCYNDENGCPTAWLSICKKCDGCICSHKMPKLAIASGFYIGILPEEIPPPIIPKRFEYMCNGPPHYISR</sequence>
<evidence type="ECO:0000313" key="1">
    <source>
        <dbReference type="EMBL" id="KAG6943428.1"/>
    </source>
</evidence>
<gene>
    <name evidence="1" type="ORF">JG688_00017600</name>
</gene>
<proteinExistence type="predicted"/>
<name>A0A8J5M180_9STRA</name>
<evidence type="ECO:0000313" key="2">
    <source>
        <dbReference type="Proteomes" id="UP000709295"/>
    </source>
</evidence>
<reference evidence="1" key="1">
    <citation type="submission" date="2021-01" db="EMBL/GenBank/DDBJ databases">
        <title>Phytophthora aleatoria, a newly-described species from Pinus radiata is distinct from Phytophthora cactorum isolates based on comparative genomics.</title>
        <authorList>
            <person name="Mcdougal R."/>
            <person name="Panda P."/>
            <person name="Williams N."/>
            <person name="Studholme D.J."/>
        </authorList>
    </citation>
    <scope>NUCLEOTIDE SEQUENCE</scope>
    <source>
        <strain evidence="1">NZFS 4037</strain>
    </source>
</reference>
<dbReference type="Proteomes" id="UP000709295">
    <property type="component" value="Unassembled WGS sequence"/>
</dbReference>
<organism evidence="1 2">
    <name type="scientific">Phytophthora aleatoria</name>
    <dbReference type="NCBI Taxonomy" id="2496075"/>
    <lineage>
        <taxon>Eukaryota</taxon>
        <taxon>Sar</taxon>
        <taxon>Stramenopiles</taxon>
        <taxon>Oomycota</taxon>
        <taxon>Peronosporomycetes</taxon>
        <taxon>Peronosporales</taxon>
        <taxon>Peronosporaceae</taxon>
        <taxon>Phytophthora</taxon>
    </lineage>
</organism>
<comment type="caution">
    <text evidence="1">The sequence shown here is derived from an EMBL/GenBank/DDBJ whole genome shotgun (WGS) entry which is preliminary data.</text>
</comment>
<protein>
    <submittedName>
        <fullName evidence="1">Uncharacterized protein</fullName>
    </submittedName>
</protein>